<protein>
    <submittedName>
        <fullName evidence="2">Uncharacterized protein</fullName>
    </submittedName>
</protein>
<dbReference type="Proteomes" id="UP000233551">
    <property type="component" value="Unassembled WGS sequence"/>
</dbReference>
<dbReference type="SUPFAM" id="SSF50630">
    <property type="entry name" value="Acid proteases"/>
    <property type="match status" value="1"/>
</dbReference>
<name>A0A2I0HYK7_PUNGR</name>
<feature type="non-terminal residue" evidence="2">
    <location>
        <position position="217"/>
    </location>
</feature>
<proteinExistence type="predicted"/>
<dbReference type="CDD" id="cd00303">
    <property type="entry name" value="retropepsin_like"/>
    <property type="match status" value="1"/>
</dbReference>
<comment type="caution">
    <text evidence="2">The sequence shown here is derived from an EMBL/GenBank/DDBJ whole genome shotgun (WGS) entry which is preliminary data.</text>
</comment>
<sequence length="217" mass="24618">MEVEEEQEETSSQISLHALLGTRSFQTMRLVGTVGKRLLHVLVDSGSTHNFLNEEVGRKLNCHTELMPTVKVAVANGNELKCERVCKKFRWRMQGKEYEADMLLLPLESYDIVLGEESILQGCNSEELRNIREEQMEKLLQKRDQLAQVQLCTLEVTCTSKVQLNNGEGHQKAPGLAPLLKEFEDIFREPKAYLPKDPRITGFHLRKGPSQLTSGPT</sequence>
<feature type="region of interest" description="Disordered" evidence="1">
    <location>
        <begin position="198"/>
        <end position="217"/>
    </location>
</feature>
<evidence type="ECO:0000313" key="3">
    <source>
        <dbReference type="Proteomes" id="UP000233551"/>
    </source>
</evidence>
<evidence type="ECO:0000256" key="1">
    <source>
        <dbReference type="SAM" id="MobiDB-lite"/>
    </source>
</evidence>
<dbReference type="AlphaFoldDB" id="A0A2I0HYK7"/>
<dbReference type="EMBL" id="PGOL01004687">
    <property type="protein sequence ID" value="PKI36768.1"/>
    <property type="molecule type" value="Genomic_DNA"/>
</dbReference>
<keyword evidence="3" id="KW-1185">Reference proteome</keyword>
<evidence type="ECO:0000313" key="2">
    <source>
        <dbReference type="EMBL" id="PKI36768.1"/>
    </source>
</evidence>
<gene>
    <name evidence="2" type="ORF">CRG98_042845</name>
</gene>
<dbReference type="STRING" id="22663.A0A2I0HYK7"/>
<organism evidence="2 3">
    <name type="scientific">Punica granatum</name>
    <name type="common">Pomegranate</name>
    <dbReference type="NCBI Taxonomy" id="22663"/>
    <lineage>
        <taxon>Eukaryota</taxon>
        <taxon>Viridiplantae</taxon>
        <taxon>Streptophyta</taxon>
        <taxon>Embryophyta</taxon>
        <taxon>Tracheophyta</taxon>
        <taxon>Spermatophyta</taxon>
        <taxon>Magnoliopsida</taxon>
        <taxon>eudicotyledons</taxon>
        <taxon>Gunneridae</taxon>
        <taxon>Pentapetalae</taxon>
        <taxon>rosids</taxon>
        <taxon>malvids</taxon>
        <taxon>Myrtales</taxon>
        <taxon>Lythraceae</taxon>
        <taxon>Punica</taxon>
    </lineage>
</organism>
<dbReference type="InterPro" id="IPR021109">
    <property type="entry name" value="Peptidase_aspartic_dom_sf"/>
</dbReference>
<dbReference type="Gene3D" id="2.40.70.10">
    <property type="entry name" value="Acid Proteases"/>
    <property type="match status" value="1"/>
</dbReference>
<dbReference type="Pfam" id="PF08284">
    <property type="entry name" value="RVP_2"/>
    <property type="match status" value="1"/>
</dbReference>
<reference evidence="2 3" key="1">
    <citation type="submission" date="2017-11" db="EMBL/GenBank/DDBJ databases">
        <title>De-novo sequencing of pomegranate (Punica granatum L.) genome.</title>
        <authorList>
            <person name="Akparov Z."/>
            <person name="Amiraslanov A."/>
            <person name="Hajiyeva S."/>
            <person name="Abbasov M."/>
            <person name="Kaur K."/>
            <person name="Hamwieh A."/>
            <person name="Solovyev V."/>
            <person name="Salamov A."/>
            <person name="Braich B."/>
            <person name="Kosarev P."/>
            <person name="Mahmoud A."/>
            <person name="Hajiyev E."/>
            <person name="Babayeva S."/>
            <person name="Izzatullayeva V."/>
            <person name="Mammadov A."/>
            <person name="Mammadov A."/>
            <person name="Sharifova S."/>
            <person name="Ojaghi J."/>
            <person name="Eynullazada K."/>
            <person name="Bayramov B."/>
            <person name="Abdulazimova A."/>
            <person name="Shahmuradov I."/>
        </authorList>
    </citation>
    <scope>NUCLEOTIDE SEQUENCE [LARGE SCALE GENOMIC DNA]</scope>
    <source>
        <strain evidence="3">cv. AG2017</strain>
        <tissue evidence="2">Leaf</tissue>
    </source>
</reference>
<accession>A0A2I0HYK7</accession>